<dbReference type="GO" id="GO:0071555">
    <property type="term" value="P:cell wall organization"/>
    <property type="evidence" value="ECO:0007669"/>
    <property type="project" value="TreeGrafter"/>
</dbReference>
<dbReference type="EMBL" id="PXYW01000023">
    <property type="protein sequence ID" value="PSR33293.1"/>
    <property type="molecule type" value="Genomic_DNA"/>
</dbReference>
<dbReference type="Pfam" id="PF03717">
    <property type="entry name" value="PBP_dimer"/>
    <property type="match status" value="1"/>
</dbReference>
<organism evidence="6 7">
    <name type="scientific">Sulfobacillus benefaciens</name>
    <dbReference type="NCBI Taxonomy" id="453960"/>
    <lineage>
        <taxon>Bacteria</taxon>
        <taxon>Bacillati</taxon>
        <taxon>Bacillota</taxon>
        <taxon>Clostridia</taxon>
        <taxon>Eubacteriales</taxon>
        <taxon>Clostridiales Family XVII. Incertae Sedis</taxon>
        <taxon>Sulfobacillus</taxon>
    </lineage>
</organism>
<dbReference type="Gene3D" id="3.90.1310.10">
    <property type="entry name" value="Penicillin-binding protein 2a (Domain 2)"/>
    <property type="match status" value="1"/>
</dbReference>
<evidence type="ECO:0000256" key="1">
    <source>
        <dbReference type="ARBA" id="ARBA00004370"/>
    </source>
</evidence>
<reference evidence="6 7" key="1">
    <citation type="journal article" date="2014" name="BMC Genomics">
        <title>Comparison of environmental and isolate Sulfobacillus genomes reveals diverse carbon, sulfur, nitrogen, and hydrogen metabolisms.</title>
        <authorList>
            <person name="Justice N.B."/>
            <person name="Norman A."/>
            <person name="Brown C.T."/>
            <person name="Singh A."/>
            <person name="Thomas B.C."/>
            <person name="Banfield J.F."/>
        </authorList>
    </citation>
    <scope>NUCLEOTIDE SEQUENCE [LARGE SCALE GENOMIC DNA]</scope>
    <source>
        <strain evidence="6">AMDSBA4</strain>
    </source>
</reference>
<dbReference type="InterPro" id="IPR001460">
    <property type="entry name" value="PCN-bd_Tpept"/>
</dbReference>
<evidence type="ECO:0000256" key="2">
    <source>
        <dbReference type="ARBA" id="ARBA00007171"/>
    </source>
</evidence>
<evidence type="ECO:0000313" key="7">
    <source>
        <dbReference type="Proteomes" id="UP000242972"/>
    </source>
</evidence>
<feature type="domain" description="Penicillin-binding protein transpeptidase" evidence="4">
    <location>
        <begin position="247"/>
        <end position="554"/>
    </location>
</feature>
<dbReference type="Pfam" id="PF00905">
    <property type="entry name" value="Transpeptidase"/>
    <property type="match status" value="1"/>
</dbReference>
<dbReference type="InterPro" id="IPR012338">
    <property type="entry name" value="Beta-lactam/transpept-like"/>
</dbReference>
<sequence length="578" mass="62438">MKKHSTPLVRHRARLALLYTTLFSALLLVRLVMIQVADANHLHAYASSIHVHRITLPASRGEILDRNGIVLAMDTPTYQVVAVPKYLTSRKQVESTAATLSHYLPFSTKLLASVLGNGSWYALLARSVSSSVAHQISALNLPGISVVPSTGREYPNGTLASQVLGMVGSQDQGLAGVEYEYNKILAGKPGYWVVRTDAAGNPLPQWQLAYKAPVPGDTVQLTIDANIEAVAQKWLKWGIKRAHALNGTVIVLNPHTGSVIALANWPNFNPNNYYNATPLELDDYAVEDPVPPGSIFKPVTATAGLTLGLFTPNSMFDTVGYKIVDGVRINDWNPNGWGWITLTRGLEVSSDQVFMDVALKVGAASLYHFVKLFGFDHPSNVGLPGDSPGLWIPLKQVNAVDLATIGFGQGFAATAMQMIAADSAVANNGVMMQPHILKAVLSPNGTVVKAVKPKVESVTTSPAIAQEIQHMMTLEATQGTGVPAQVPGYIIAGKTGTSQKIVNGRTSNNLFIASYMGMGPMPNPRFIMLVMINRPIGNLFYGDQVSAPVWKHIAEFMFHYWNIKPYAGPDNGSKPFKP</sequence>
<name>A0A2T2XFL2_9FIRM</name>
<dbReference type="SUPFAM" id="SSF56601">
    <property type="entry name" value="beta-lactamase/transpeptidase-like"/>
    <property type="match status" value="1"/>
</dbReference>
<dbReference type="AlphaFoldDB" id="A0A2T2XFL2"/>
<dbReference type="GO" id="GO:0005886">
    <property type="term" value="C:plasma membrane"/>
    <property type="evidence" value="ECO:0007669"/>
    <property type="project" value="TreeGrafter"/>
</dbReference>
<dbReference type="PANTHER" id="PTHR30627">
    <property type="entry name" value="PEPTIDOGLYCAN D,D-TRANSPEPTIDASE"/>
    <property type="match status" value="1"/>
</dbReference>
<evidence type="ECO:0000313" key="6">
    <source>
        <dbReference type="EMBL" id="PSR33293.1"/>
    </source>
</evidence>
<feature type="domain" description="Penicillin-binding protein dimerisation" evidence="5">
    <location>
        <begin position="56"/>
        <end position="204"/>
    </location>
</feature>
<evidence type="ECO:0000256" key="3">
    <source>
        <dbReference type="ARBA" id="ARBA00023136"/>
    </source>
</evidence>
<gene>
    <name evidence="6" type="ORF">C7B46_10620</name>
</gene>
<dbReference type="GO" id="GO:0008658">
    <property type="term" value="F:penicillin binding"/>
    <property type="evidence" value="ECO:0007669"/>
    <property type="project" value="InterPro"/>
</dbReference>
<dbReference type="Gene3D" id="3.40.710.10">
    <property type="entry name" value="DD-peptidase/beta-lactamase superfamily"/>
    <property type="match status" value="1"/>
</dbReference>
<dbReference type="InterPro" id="IPR036138">
    <property type="entry name" value="PBP_dimer_sf"/>
</dbReference>
<dbReference type="Gene3D" id="3.30.450.330">
    <property type="match status" value="1"/>
</dbReference>
<comment type="similarity">
    <text evidence="2">Belongs to the transpeptidase family.</text>
</comment>
<evidence type="ECO:0000259" key="4">
    <source>
        <dbReference type="Pfam" id="PF00905"/>
    </source>
</evidence>
<dbReference type="PANTHER" id="PTHR30627:SF1">
    <property type="entry name" value="PEPTIDOGLYCAN D,D-TRANSPEPTIDASE FTSI"/>
    <property type="match status" value="1"/>
</dbReference>
<proteinExistence type="inferred from homology"/>
<dbReference type="SUPFAM" id="SSF56519">
    <property type="entry name" value="Penicillin binding protein dimerisation domain"/>
    <property type="match status" value="1"/>
</dbReference>
<comment type="subcellular location">
    <subcellularLocation>
        <location evidence="1">Membrane</location>
    </subcellularLocation>
</comment>
<dbReference type="InterPro" id="IPR005311">
    <property type="entry name" value="PBP_dimer"/>
</dbReference>
<accession>A0A2T2XFL2</accession>
<dbReference type="Proteomes" id="UP000242972">
    <property type="component" value="Unassembled WGS sequence"/>
</dbReference>
<keyword evidence="3" id="KW-0472">Membrane</keyword>
<comment type="caution">
    <text evidence="6">The sequence shown here is derived from an EMBL/GenBank/DDBJ whole genome shotgun (WGS) entry which is preliminary data.</text>
</comment>
<protein>
    <submittedName>
        <fullName evidence="6">Penicillin-binding protein 2</fullName>
    </submittedName>
</protein>
<dbReference type="InterPro" id="IPR050515">
    <property type="entry name" value="Beta-lactam/transpept"/>
</dbReference>
<evidence type="ECO:0000259" key="5">
    <source>
        <dbReference type="Pfam" id="PF03717"/>
    </source>
</evidence>